<dbReference type="Gene3D" id="1.10.287.20">
    <property type="entry name" value="Ubiquinol-cytochrome C reductase hinge domain"/>
    <property type="match status" value="1"/>
</dbReference>
<evidence type="ECO:0000256" key="2">
    <source>
        <dbReference type="ARBA" id="ARBA00006498"/>
    </source>
</evidence>
<keyword evidence="6" id="KW-0249">Electron transport</keyword>
<keyword evidence="5" id="KW-0999">Mitochondrion inner membrane</keyword>
<dbReference type="InterPro" id="IPR003422">
    <property type="entry name" value="Cyt_b-c1_6"/>
</dbReference>
<feature type="compositionally biased region" description="Acidic residues" evidence="9">
    <location>
        <begin position="28"/>
        <end position="50"/>
    </location>
</feature>
<comment type="similarity">
    <text evidence="2">Belongs to the UQCRH/QCR6 family.</text>
</comment>
<dbReference type="PANTHER" id="PTHR15336:SF0">
    <property type="entry name" value="CYTOCHROME B-C1 COMPLEX SUBUNIT 6, MITOCHONDRIAL"/>
    <property type="match status" value="1"/>
</dbReference>
<proteinExistence type="inferred from homology"/>
<evidence type="ECO:0000313" key="13">
    <source>
        <dbReference type="Proteomes" id="UP000736335"/>
    </source>
</evidence>
<feature type="chain" id="PRO_5040144154" evidence="10">
    <location>
        <begin position="17"/>
        <end position="111"/>
    </location>
</feature>
<keyword evidence="4" id="KW-0679">Respiratory chain</keyword>
<feature type="domain" description="Ubiquinol-cytochrome C reductase hinge" evidence="11">
    <location>
        <begin position="50"/>
        <end position="111"/>
    </location>
</feature>
<keyword evidence="8" id="KW-0472">Membrane</keyword>
<name>A0A9P6H3V1_9AGAM</name>
<sequence length="111" mass="12510">MTLTSFVSSLFSTVYADAPAEEQKAEETPEASEEATEQTVEEEEEPEPEDLQPLIREECQNGPQCAPSTKHYLHCQEKVNSGKGYKGEDCVEEFLHYFFACAAPKLFSKLR</sequence>
<protein>
    <submittedName>
        <fullName evidence="12">Non-heme 11 kDa protein of cytochrome bc1 complex</fullName>
    </submittedName>
</protein>
<dbReference type="GO" id="GO:0006122">
    <property type="term" value="P:mitochondrial electron transport, ubiquinol to cytochrome c"/>
    <property type="evidence" value="ECO:0007669"/>
    <property type="project" value="InterPro"/>
</dbReference>
<evidence type="ECO:0000256" key="8">
    <source>
        <dbReference type="ARBA" id="ARBA00023136"/>
    </source>
</evidence>
<evidence type="ECO:0000313" key="12">
    <source>
        <dbReference type="EMBL" id="KAF9778905.1"/>
    </source>
</evidence>
<reference evidence="12" key="2">
    <citation type="submission" date="2020-11" db="EMBL/GenBank/DDBJ databases">
        <authorList>
            <consortium name="DOE Joint Genome Institute"/>
            <person name="Kuo A."/>
            <person name="Miyauchi S."/>
            <person name="Kiss E."/>
            <person name="Drula E."/>
            <person name="Kohler A."/>
            <person name="Sanchez-Garcia M."/>
            <person name="Andreopoulos B."/>
            <person name="Barry K.W."/>
            <person name="Bonito G."/>
            <person name="Buee M."/>
            <person name="Carver A."/>
            <person name="Chen C."/>
            <person name="Cichocki N."/>
            <person name="Clum A."/>
            <person name="Culley D."/>
            <person name="Crous P.W."/>
            <person name="Fauchery L."/>
            <person name="Girlanda M."/>
            <person name="Hayes R."/>
            <person name="Keri Z."/>
            <person name="Labutti K."/>
            <person name="Lipzen A."/>
            <person name="Lombard V."/>
            <person name="Magnuson J."/>
            <person name="Maillard F."/>
            <person name="Morin E."/>
            <person name="Murat C."/>
            <person name="Nolan M."/>
            <person name="Ohm R."/>
            <person name="Pangilinan J."/>
            <person name="Pereira M."/>
            <person name="Perotto S."/>
            <person name="Peter M."/>
            <person name="Riley R."/>
            <person name="Sitrit Y."/>
            <person name="Stielow B."/>
            <person name="Szollosi G."/>
            <person name="Zifcakova L."/>
            <person name="Stursova M."/>
            <person name="Spatafora J.W."/>
            <person name="Tedersoo L."/>
            <person name="Vaario L.-M."/>
            <person name="Yamada A."/>
            <person name="Yan M."/>
            <person name="Wang P."/>
            <person name="Xu J."/>
            <person name="Bruns T."/>
            <person name="Baldrian P."/>
            <person name="Vilgalys R."/>
            <person name="Henrissat B."/>
            <person name="Grigoriev I.V."/>
            <person name="Hibbett D."/>
            <person name="Nagy L.G."/>
            <person name="Martin F.M."/>
        </authorList>
    </citation>
    <scope>NUCLEOTIDE SEQUENCE</scope>
    <source>
        <strain evidence="12">UH-Tt-Lm1</strain>
    </source>
</reference>
<feature type="signal peptide" evidence="10">
    <location>
        <begin position="1"/>
        <end position="16"/>
    </location>
</feature>
<evidence type="ECO:0000256" key="10">
    <source>
        <dbReference type="SAM" id="SignalP"/>
    </source>
</evidence>
<dbReference type="OrthoDB" id="405848at2759"/>
<dbReference type="InterPro" id="IPR036811">
    <property type="entry name" value="Ubol_cytC_Rdtase_hinge_dom_sf"/>
</dbReference>
<reference evidence="12" key="1">
    <citation type="journal article" date="2020" name="Nat. Commun.">
        <title>Large-scale genome sequencing of mycorrhizal fungi provides insights into the early evolution of symbiotic traits.</title>
        <authorList>
            <person name="Miyauchi S."/>
            <person name="Kiss E."/>
            <person name="Kuo A."/>
            <person name="Drula E."/>
            <person name="Kohler A."/>
            <person name="Sanchez-Garcia M."/>
            <person name="Morin E."/>
            <person name="Andreopoulos B."/>
            <person name="Barry K.W."/>
            <person name="Bonito G."/>
            <person name="Buee M."/>
            <person name="Carver A."/>
            <person name="Chen C."/>
            <person name="Cichocki N."/>
            <person name="Clum A."/>
            <person name="Culley D."/>
            <person name="Crous P.W."/>
            <person name="Fauchery L."/>
            <person name="Girlanda M."/>
            <person name="Hayes R.D."/>
            <person name="Keri Z."/>
            <person name="LaButti K."/>
            <person name="Lipzen A."/>
            <person name="Lombard V."/>
            <person name="Magnuson J."/>
            <person name="Maillard F."/>
            <person name="Murat C."/>
            <person name="Nolan M."/>
            <person name="Ohm R.A."/>
            <person name="Pangilinan J."/>
            <person name="Pereira M.F."/>
            <person name="Perotto S."/>
            <person name="Peter M."/>
            <person name="Pfister S."/>
            <person name="Riley R."/>
            <person name="Sitrit Y."/>
            <person name="Stielow J.B."/>
            <person name="Szollosi G."/>
            <person name="Zifcakova L."/>
            <person name="Stursova M."/>
            <person name="Spatafora J.W."/>
            <person name="Tedersoo L."/>
            <person name="Vaario L.M."/>
            <person name="Yamada A."/>
            <person name="Yan M."/>
            <person name="Wang P."/>
            <person name="Xu J."/>
            <person name="Bruns T."/>
            <person name="Baldrian P."/>
            <person name="Vilgalys R."/>
            <person name="Dunand C."/>
            <person name="Henrissat B."/>
            <person name="Grigoriev I.V."/>
            <person name="Hibbett D."/>
            <person name="Nagy L.G."/>
            <person name="Martin F.M."/>
        </authorList>
    </citation>
    <scope>NUCLEOTIDE SEQUENCE</scope>
    <source>
        <strain evidence="12">UH-Tt-Lm1</strain>
    </source>
</reference>
<evidence type="ECO:0000256" key="4">
    <source>
        <dbReference type="ARBA" id="ARBA00022660"/>
    </source>
</evidence>
<keyword evidence="13" id="KW-1185">Reference proteome</keyword>
<evidence type="ECO:0000256" key="6">
    <source>
        <dbReference type="ARBA" id="ARBA00022982"/>
    </source>
</evidence>
<dbReference type="Proteomes" id="UP000736335">
    <property type="component" value="Unassembled WGS sequence"/>
</dbReference>
<evidence type="ECO:0000256" key="3">
    <source>
        <dbReference type="ARBA" id="ARBA00022448"/>
    </source>
</evidence>
<dbReference type="Pfam" id="PF02320">
    <property type="entry name" value="UCR_hinge"/>
    <property type="match status" value="1"/>
</dbReference>
<dbReference type="AlphaFoldDB" id="A0A9P6H3V1"/>
<comment type="subcellular location">
    <subcellularLocation>
        <location evidence="1">Mitochondrion inner membrane</location>
        <topology evidence="1">Peripheral membrane protein</topology>
        <orientation evidence="1">Intermembrane side</orientation>
    </subcellularLocation>
</comment>
<dbReference type="InterPro" id="IPR023184">
    <property type="entry name" value="Ubol_cytC_Rdtase_hinge_dom"/>
</dbReference>
<accession>A0A9P6H3V1</accession>
<keyword evidence="3" id="KW-0813">Transport</keyword>
<evidence type="ECO:0000256" key="5">
    <source>
        <dbReference type="ARBA" id="ARBA00022792"/>
    </source>
</evidence>
<evidence type="ECO:0000256" key="9">
    <source>
        <dbReference type="SAM" id="MobiDB-lite"/>
    </source>
</evidence>
<organism evidence="12 13">
    <name type="scientific">Thelephora terrestris</name>
    <dbReference type="NCBI Taxonomy" id="56493"/>
    <lineage>
        <taxon>Eukaryota</taxon>
        <taxon>Fungi</taxon>
        <taxon>Dikarya</taxon>
        <taxon>Basidiomycota</taxon>
        <taxon>Agaricomycotina</taxon>
        <taxon>Agaricomycetes</taxon>
        <taxon>Thelephorales</taxon>
        <taxon>Thelephoraceae</taxon>
        <taxon>Thelephora</taxon>
    </lineage>
</organism>
<keyword evidence="10" id="KW-0732">Signal</keyword>
<feature type="region of interest" description="Disordered" evidence="9">
    <location>
        <begin position="17"/>
        <end position="50"/>
    </location>
</feature>
<dbReference type="PANTHER" id="PTHR15336">
    <property type="entry name" value="UBIQUINOL-CYTOCHROME C REDUCTASE COMPLEX 7.8 KDA PROTEIN"/>
    <property type="match status" value="1"/>
</dbReference>
<evidence type="ECO:0000259" key="11">
    <source>
        <dbReference type="Pfam" id="PF02320"/>
    </source>
</evidence>
<evidence type="ECO:0000256" key="1">
    <source>
        <dbReference type="ARBA" id="ARBA00004137"/>
    </source>
</evidence>
<dbReference type="EMBL" id="WIUZ02000021">
    <property type="protein sequence ID" value="KAF9778905.1"/>
    <property type="molecule type" value="Genomic_DNA"/>
</dbReference>
<keyword evidence="7" id="KW-0496">Mitochondrion</keyword>
<comment type="caution">
    <text evidence="12">The sequence shown here is derived from an EMBL/GenBank/DDBJ whole genome shotgun (WGS) entry which is preliminary data.</text>
</comment>
<evidence type="ECO:0000256" key="7">
    <source>
        <dbReference type="ARBA" id="ARBA00023128"/>
    </source>
</evidence>
<gene>
    <name evidence="12" type="ORF">BJ322DRAFT_1090322</name>
</gene>
<dbReference type="SUPFAM" id="SSF81531">
    <property type="entry name" value="Non-heme 11 kDa protein of cytochrome bc1 complex (Ubiquinol-cytochrome c reductase)"/>
    <property type="match status" value="1"/>
</dbReference>
<dbReference type="GO" id="GO:0005743">
    <property type="term" value="C:mitochondrial inner membrane"/>
    <property type="evidence" value="ECO:0007669"/>
    <property type="project" value="UniProtKB-SubCell"/>
</dbReference>